<evidence type="ECO:0000256" key="4">
    <source>
        <dbReference type="ARBA" id="ARBA00022692"/>
    </source>
</evidence>
<dbReference type="InterPro" id="IPR050171">
    <property type="entry name" value="MFS_Transporters"/>
</dbReference>
<feature type="transmembrane region" description="Helical" evidence="7">
    <location>
        <begin position="168"/>
        <end position="188"/>
    </location>
</feature>
<dbReference type="CDD" id="cd17329">
    <property type="entry name" value="MFS_MdtH_MDR_like"/>
    <property type="match status" value="1"/>
</dbReference>
<feature type="transmembrane region" description="Helical" evidence="7">
    <location>
        <begin position="343"/>
        <end position="362"/>
    </location>
</feature>
<feature type="transmembrane region" description="Helical" evidence="7">
    <location>
        <begin position="368"/>
        <end position="388"/>
    </location>
</feature>
<feature type="transmembrane region" description="Helical" evidence="7">
    <location>
        <begin position="50"/>
        <end position="73"/>
    </location>
</feature>
<keyword evidence="3" id="KW-1003">Cell membrane</keyword>
<evidence type="ECO:0000256" key="7">
    <source>
        <dbReference type="SAM" id="Phobius"/>
    </source>
</evidence>
<keyword evidence="5 7" id="KW-1133">Transmembrane helix</keyword>
<feature type="transmembrane region" description="Helical" evidence="7">
    <location>
        <begin position="305"/>
        <end position="331"/>
    </location>
</feature>
<dbReference type="PROSITE" id="PS00216">
    <property type="entry name" value="SUGAR_TRANSPORT_1"/>
    <property type="match status" value="1"/>
</dbReference>
<dbReference type="InterPro" id="IPR005829">
    <property type="entry name" value="Sugar_transporter_CS"/>
</dbReference>
<feature type="transmembrane region" description="Helical" evidence="7">
    <location>
        <begin position="251"/>
        <end position="269"/>
    </location>
</feature>
<evidence type="ECO:0000256" key="3">
    <source>
        <dbReference type="ARBA" id="ARBA00022475"/>
    </source>
</evidence>
<comment type="subcellular location">
    <subcellularLocation>
        <location evidence="1">Cell membrane</location>
        <topology evidence="1">Multi-pass membrane protein</topology>
    </subcellularLocation>
</comment>
<feature type="transmembrane region" description="Helical" evidence="7">
    <location>
        <begin position="104"/>
        <end position="122"/>
    </location>
</feature>
<dbReference type="InterPro" id="IPR020846">
    <property type="entry name" value="MFS_dom"/>
</dbReference>
<keyword evidence="6 7" id="KW-0472">Membrane</keyword>
<evidence type="ECO:0000259" key="8">
    <source>
        <dbReference type="PROSITE" id="PS50850"/>
    </source>
</evidence>
<feature type="transmembrane region" description="Helical" evidence="7">
    <location>
        <begin position="80"/>
        <end position="98"/>
    </location>
</feature>
<gene>
    <name evidence="9" type="primary">trn</name>
</gene>
<accession>I0CBZ0</accession>
<dbReference type="InterPro" id="IPR011701">
    <property type="entry name" value="MFS"/>
</dbReference>
<feature type="domain" description="Major facilitator superfamily (MFS) profile" evidence="8">
    <location>
        <begin position="1"/>
        <end position="393"/>
    </location>
</feature>
<keyword evidence="2" id="KW-0813">Transport</keyword>
<reference evidence="9" key="2">
    <citation type="journal article" date="2012" name="Can. J. Microbiol.">
        <title>A comparison of the clavam biosynthetic gene clusters in Streptomyces antibioticus Tu1718 and Streptomyces clavuligerus.</title>
        <authorList>
            <person name="Goomeshi Nobary S."/>
            <person name="Jensen S.E."/>
        </authorList>
    </citation>
    <scope>NUCLEOTIDE SEQUENCE</scope>
    <source>
        <strain evidence="9">Tu 1718</strain>
    </source>
</reference>
<dbReference type="GO" id="GO:0005886">
    <property type="term" value="C:plasma membrane"/>
    <property type="evidence" value="ECO:0007669"/>
    <property type="project" value="UniProtKB-SubCell"/>
</dbReference>
<dbReference type="PANTHER" id="PTHR23517">
    <property type="entry name" value="RESISTANCE PROTEIN MDTM, PUTATIVE-RELATED-RELATED"/>
    <property type="match status" value="1"/>
</dbReference>
<keyword evidence="4 7" id="KW-0812">Transmembrane</keyword>
<dbReference type="PANTHER" id="PTHR23517:SF2">
    <property type="entry name" value="MULTIDRUG RESISTANCE PROTEIN MDTH"/>
    <property type="match status" value="1"/>
</dbReference>
<evidence type="ECO:0000256" key="2">
    <source>
        <dbReference type="ARBA" id="ARBA00022448"/>
    </source>
</evidence>
<reference evidence="9" key="1">
    <citation type="submission" date="2011-09" db="EMBL/GenBank/DDBJ databases">
        <authorList>
            <person name="Nobary S.G."/>
            <person name="Jensen S.E."/>
        </authorList>
    </citation>
    <scope>NUCLEOTIDE SEQUENCE</scope>
    <source>
        <strain evidence="9">Tu 1718</strain>
    </source>
</reference>
<feature type="transmembrane region" description="Helical" evidence="7">
    <location>
        <begin position="216"/>
        <end position="239"/>
    </location>
</feature>
<protein>
    <submittedName>
        <fullName evidence="9">Major facilitator superfamily MFS_1 protein</fullName>
    </submittedName>
</protein>
<dbReference type="GO" id="GO:0022857">
    <property type="term" value="F:transmembrane transporter activity"/>
    <property type="evidence" value="ECO:0007669"/>
    <property type="project" value="InterPro"/>
</dbReference>
<evidence type="ECO:0000256" key="1">
    <source>
        <dbReference type="ARBA" id="ARBA00004651"/>
    </source>
</evidence>
<dbReference type="EMBL" id="JN705801">
    <property type="protein sequence ID" value="AFH74303.1"/>
    <property type="molecule type" value="Genomic_DNA"/>
</dbReference>
<dbReference type="SUPFAM" id="SSF103473">
    <property type="entry name" value="MFS general substrate transporter"/>
    <property type="match status" value="1"/>
</dbReference>
<feature type="transmembrane region" description="Helical" evidence="7">
    <location>
        <begin position="16"/>
        <end position="38"/>
    </location>
</feature>
<dbReference type="Pfam" id="PF07690">
    <property type="entry name" value="MFS_1"/>
    <property type="match status" value="1"/>
</dbReference>
<feature type="transmembrane region" description="Helical" evidence="7">
    <location>
        <begin position="281"/>
        <end position="299"/>
    </location>
</feature>
<organism evidence="9">
    <name type="scientific">Streptomyces antibioticus</name>
    <dbReference type="NCBI Taxonomy" id="1890"/>
    <lineage>
        <taxon>Bacteria</taxon>
        <taxon>Bacillati</taxon>
        <taxon>Actinomycetota</taxon>
        <taxon>Actinomycetes</taxon>
        <taxon>Kitasatosporales</taxon>
        <taxon>Streptomycetaceae</taxon>
        <taxon>Streptomyces</taxon>
    </lineage>
</organism>
<proteinExistence type="predicted"/>
<evidence type="ECO:0000313" key="9">
    <source>
        <dbReference type="EMBL" id="AFH74303.1"/>
    </source>
</evidence>
<evidence type="ECO:0000256" key="6">
    <source>
        <dbReference type="ARBA" id="ARBA00023136"/>
    </source>
</evidence>
<evidence type="ECO:0000256" key="5">
    <source>
        <dbReference type="ARBA" id="ARBA00022989"/>
    </source>
</evidence>
<name>I0CBZ0_STRAT</name>
<sequence length="405" mass="42514">MKRRSAQQGGGLPRTFWWLWGGTLITSAGGFVVPYLAIYLTSVRDYSVSFTGLVMTVFGIGSGLAAFVGGILADRLGRRAVLLWSEALSVIGMAGLGFADTKALVVAGTLVVGVGLNATRPARAAAVADLVSEEDRPRAYSLLYWATNLGFSVAAVSAGAAADQSFALLFLVNAIANTVAGAVAYRFVPETRPESARPHRERAGGRGSAVLRDRPFTVLLGSVLLLGLMFQQPLVALPLTMTEQGRSPAEYGLVMMVNGLVIAAFQLPLSRLGDRFRPEHALAVATLFSGIGFGLTGVVQSLPGYAATVVLWSLGEIVVLPRCMTLVALLAPAHAQGSYQGRLLLVWSSAVALAPLLSSQLIEASGTTAVWVACTALGLLAAALHLVLGRLRRKPVHEEAEPLPS</sequence>
<dbReference type="Gene3D" id="1.20.1250.20">
    <property type="entry name" value="MFS general substrate transporter like domains"/>
    <property type="match status" value="1"/>
</dbReference>
<dbReference type="PROSITE" id="PS50850">
    <property type="entry name" value="MFS"/>
    <property type="match status" value="1"/>
</dbReference>
<dbReference type="InterPro" id="IPR036259">
    <property type="entry name" value="MFS_trans_sf"/>
</dbReference>
<feature type="transmembrane region" description="Helical" evidence="7">
    <location>
        <begin position="142"/>
        <end position="162"/>
    </location>
</feature>
<dbReference type="AlphaFoldDB" id="I0CBZ0"/>